<dbReference type="AlphaFoldDB" id="A0A2R8BN06"/>
<evidence type="ECO:0000256" key="1">
    <source>
        <dbReference type="ARBA" id="ARBA00023125"/>
    </source>
</evidence>
<reference evidence="4 5" key="1">
    <citation type="submission" date="2018-03" db="EMBL/GenBank/DDBJ databases">
        <authorList>
            <person name="Keele B.F."/>
        </authorList>
    </citation>
    <scope>NUCLEOTIDE SEQUENCE [LARGE SCALE GENOMIC DNA]</scope>
    <source>
        <strain evidence="4 5">CECT 8626</strain>
    </source>
</reference>
<evidence type="ECO:0000256" key="2">
    <source>
        <dbReference type="PROSITE-ProRule" id="PRU00335"/>
    </source>
</evidence>
<name>A0A2R8BN06_9RHOB</name>
<dbReference type="InterPro" id="IPR009057">
    <property type="entry name" value="Homeodomain-like_sf"/>
</dbReference>
<dbReference type="PROSITE" id="PS50977">
    <property type="entry name" value="HTH_TETR_2"/>
    <property type="match status" value="1"/>
</dbReference>
<protein>
    <recommendedName>
        <fullName evidence="3">HTH tetR-type domain-containing protein</fullName>
    </recommendedName>
</protein>
<dbReference type="RefSeq" id="WP_108854828.1">
    <property type="nucleotide sequence ID" value="NZ_OMOQ01000005.1"/>
</dbReference>
<accession>A0A2R8BN06</accession>
<gene>
    <name evidence="4" type="ORF">DEA8626_03852</name>
</gene>
<organism evidence="4 5">
    <name type="scientific">Albidovulum aquaemixtae</name>
    <dbReference type="NCBI Taxonomy" id="1542388"/>
    <lineage>
        <taxon>Bacteria</taxon>
        <taxon>Pseudomonadati</taxon>
        <taxon>Pseudomonadota</taxon>
        <taxon>Alphaproteobacteria</taxon>
        <taxon>Rhodobacterales</taxon>
        <taxon>Paracoccaceae</taxon>
        <taxon>Albidovulum</taxon>
    </lineage>
</organism>
<dbReference type="Pfam" id="PF00440">
    <property type="entry name" value="TetR_N"/>
    <property type="match status" value="1"/>
</dbReference>
<proteinExistence type="predicted"/>
<dbReference type="InterPro" id="IPR001647">
    <property type="entry name" value="HTH_TetR"/>
</dbReference>
<evidence type="ECO:0000259" key="3">
    <source>
        <dbReference type="PROSITE" id="PS50977"/>
    </source>
</evidence>
<evidence type="ECO:0000313" key="5">
    <source>
        <dbReference type="Proteomes" id="UP000244924"/>
    </source>
</evidence>
<feature type="domain" description="HTH tetR-type" evidence="3">
    <location>
        <begin position="15"/>
        <end position="75"/>
    </location>
</feature>
<dbReference type="Proteomes" id="UP000244924">
    <property type="component" value="Unassembled WGS sequence"/>
</dbReference>
<dbReference type="GO" id="GO:0003677">
    <property type="term" value="F:DNA binding"/>
    <property type="evidence" value="ECO:0007669"/>
    <property type="project" value="UniProtKB-UniRule"/>
</dbReference>
<keyword evidence="5" id="KW-1185">Reference proteome</keyword>
<dbReference type="PRINTS" id="PR00455">
    <property type="entry name" value="HTHTETR"/>
</dbReference>
<keyword evidence="1 2" id="KW-0238">DNA-binding</keyword>
<dbReference type="SUPFAM" id="SSF46689">
    <property type="entry name" value="Homeodomain-like"/>
    <property type="match status" value="1"/>
</dbReference>
<feature type="DNA-binding region" description="H-T-H motif" evidence="2">
    <location>
        <begin position="38"/>
        <end position="57"/>
    </location>
</feature>
<dbReference type="EMBL" id="OMOQ01000005">
    <property type="protein sequence ID" value="SPH24819.1"/>
    <property type="molecule type" value="Genomic_DNA"/>
</dbReference>
<dbReference type="Gene3D" id="1.10.357.10">
    <property type="entry name" value="Tetracycline Repressor, domain 2"/>
    <property type="match status" value="1"/>
</dbReference>
<evidence type="ECO:0000313" key="4">
    <source>
        <dbReference type="EMBL" id="SPH24819.1"/>
    </source>
</evidence>
<sequence length="215" mass="24399">MSDPEAEPILLGNTKVTREDWLTVAMDLLVSEGVAEVKVLSIGERLGVSRSSFYWYFKSRKDLLDALLDAWEQTNTAALIRHAALPAHTITAAVCNVFRCWVDARLFNHRLDFAIREWARRDGAVRRIIDRTDATRLGAFQAMFERHGYEAAEAEVRARILYYMQVGYYALELSEPLEERLKRVPSYLLGFTGAEPREEEVAALVAYARKSAPSA</sequence>
<dbReference type="OrthoDB" id="3218408at2"/>